<proteinExistence type="predicted"/>
<sequence length="193" mass="21130">MYQKRRRGIENGEGPPKHKPPPPMNSGSSTEMLNKPQDKATTITETQPLRKHEPNYYETTSAEPVTDLDDDNTGPPANGGTPTVWDSSGHLPEKEDSADEPLPPYAPIDRNDMEASQARAHTSHNEPGSARDLRLFLNVVASLSTCHPASVRPVFNESDLKASPLMRYKLSVAIVSCHSRLSQLWAAGVRLGP</sequence>
<accession>A0A9W7WG29</accession>
<comment type="caution">
    <text evidence="2">The sequence shown here is derived from an EMBL/GenBank/DDBJ whole genome shotgun (WGS) entry which is preliminary data.</text>
</comment>
<dbReference type="Proteomes" id="UP001059041">
    <property type="component" value="Linkage Group LG16"/>
</dbReference>
<keyword evidence="3" id="KW-1185">Reference proteome</keyword>
<name>A0A9W7WG29_TRIRA</name>
<reference evidence="2" key="1">
    <citation type="submission" date="2021-02" db="EMBL/GenBank/DDBJ databases">
        <title>Comparative genomics reveals that relaxation of natural selection precedes convergent phenotypic evolution of cavefish.</title>
        <authorList>
            <person name="Peng Z."/>
        </authorList>
    </citation>
    <scope>NUCLEOTIDE SEQUENCE</scope>
    <source>
        <tissue evidence="2">Muscle</tissue>
    </source>
</reference>
<dbReference type="AlphaFoldDB" id="A0A9W7WG29"/>
<evidence type="ECO:0000313" key="2">
    <source>
        <dbReference type="EMBL" id="KAI7798406.1"/>
    </source>
</evidence>
<gene>
    <name evidence="2" type="ORF">IRJ41_000415</name>
</gene>
<feature type="region of interest" description="Disordered" evidence="1">
    <location>
        <begin position="1"/>
        <end position="109"/>
    </location>
</feature>
<organism evidence="2 3">
    <name type="scientific">Triplophysa rosa</name>
    <name type="common">Cave loach</name>
    <dbReference type="NCBI Taxonomy" id="992332"/>
    <lineage>
        <taxon>Eukaryota</taxon>
        <taxon>Metazoa</taxon>
        <taxon>Chordata</taxon>
        <taxon>Craniata</taxon>
        <taxon>Vertebrata</taxon>
        <taxon>Euteleostomi</taxon>
        <taxon>Actinopterygii</taxon>
        <taxon>Neopterygii</taxon>
        <taxon>Teleostei</taxon>
        <taxon>Ostariophysi</taxon>
        <taxon>Cypriniformes</taxon>
        <taxon>Nemacheilidae</taxon>
        <taxon>Triplophysa</taxon>
    </lineage>
</organism>
<evidence type="ECO:0000313" key="3">
    <source>
        <dbReference type="Proteomes" id="UP001059041"/>
    </source>
</evidence>
<dbReference type="EMBL" id="JAFHDT010000016">
    <property type="protein sequence ID" value="KAI7798406.1"/>
    <property type="molecule type" value="Genomic_DNA"/>
</dbReference>
<protein>
    <submittedName>
        <fullName evidence="2">Nectin-2-like</fullName>
    </submittedName>
</protein>
<evidence type="ECO:0000256" key="1">
    <source>
        <dbReference type="SAM" id="MobiDB-lite"/>
    </source>
</evidence>